<name>A0AAQ1MF44_9FIRM</name>
<evidence type="ECO:0000313" key="3">
    <source>
        <dbReference type="Proteomes" id="UP000184089"/>
    </source>
</evidence>
<organism evidence="2 3">
    <name type="scientific">Bittarella massiliensis</name>
    <name type="common">ex Durand et al. 2017</name>
    <dbReference type="NCBI Taxonomy" id="1720313"/>
    <lineage>
        <taxon>Bacteria</taxon>
        <taxon>Bacillati</taxon>
        <taxon>Bacillota</taxon>
        <taxon>Clostridia</taxon>
        <taxon>Eubacteriales</taxon>
        <taxon>Oscillospiraceae</taxon>
        <taxon>Bittarella (ex Durand et al. 2017)</taxon>
    </lineage>
</organism>
<dbReference type="Proteomes" id="UP000474718">
    <property type="component" value="Unassembled WGS sequence"/>
</dbReference>
<comment type="caution">
    <text evidence="2">The sequence shown here is derived from an EMBL/GenBank/DDBJ whole genome shotgun (WGS) entry which is preliminary data.</text>
</comment>
<dbReference type="EMBL" id="FQVY01000003">
    <property type="protein sequence ID" value="SHG30509.1"/>
    <property type="molecule type" value="Genomic_DNA"/>
</dbReference>
<reference evidence="1 4" key="3">
    <citation type="journal article" date="2019" name="Nat. Med.">
        <title>A library of human gut bacterial isolates paired with longitudinal multiomics data enables mechanistic microbiome research.</title>
        <authorList>
            <person name="Poyet M."/>
            <person name="Groussin M."/>
            <person name="Gibbons S.M."/>
            <person name="Avila-Pacheco J."/>
            <person name="Jiang X."/>
            <person name="Kearney S.M."/>
            <person name="Perrotta A.R."/>
            <person name="Berdy B."/>
            <person name="Zhao S."/>
            <person name="Lieberman T.D."/>
            <person name="Swanson P.K."/>
            <person name="Smith M."/>
            <person name="Roesemann S."/>
            <person name="Alexander J.E."/>
            <person name="Rich S.A."/>
            <person name="Livny J."/>
            <person name="Vlamakis H."/>
            <person name="Clish C."/>
            <person name="Bullock K."/>
            <person name="Deik A."/>
            <person name="Scott J."/>
            <person name="Pierce K.A."/>
            <person name="Xavier R.J."/>
            <person name="Alm E.J."/>
        </authorList>
    </citation>
    <scope>NUCLEOTIDE SEQUENCE [LARGE SCALE GENOMIC DNA]</scope>
    <source>
        <strain evidence="1 4">BIOML-A2</strain>
    </source>
</reference>
<proteinExistence type="predicted"/>
<gene>
    <name evidence="1" type="ORF">GT747_13515</name>
    <name evidence="2" type="ORF">SAMN05444424_2047</name>
</gene>
<dbReference type="AlphaFoldDB" id="A0AAQ1MF44"/>
<dbReference type="EMBL" id="WWVX01000010">
    <property type="protein sequence ID" value="MZL70769.1"/>
    <property type="molecule type" value="Genomic_DNA"/>
</dbReference>
<accession>A0AAQ1MF44</accession>
<dbReference type="InterPro" id="IPR010897">
    <property type="entry name" value="Spore_II_P"/>
</dbReference>
<dbReference type="RefSeq" id="WP_143161635.1">
    <property type="nucleotide sequence ID" value="NZ_FQVY01000003.1"/>
</dbReference>
<keyword evidence="4" id="KW-1185">Reference proteome</keyword>
<reference evidence="3" key="2">
    <citation type="submission" date="2016-11" db="EMBL/GenBank/DDBJ databases">
        <authorList>
            <person name="Jaros S."/>
            <person name="Januszkiewicz K."/>
            <person name="Wedrychowicz H."/>
        </authorList>
    </citation>
    <scope>NUCLEOTIDE SEQUENCE [LARGE SCALE GENOMIC DNA]</scope>
    <source>
        <strain evidence="3">DSM 4029</strain>
    </source>
</reference>
<evidence type="ECO:0000313" key="4">
    <source>
        <dbReference type="Proteomes" id="UP000474718"/>
    </source>
</evidence>
<evidence type="ECO:0000313" key="2">
    <source>
        <dbReference type="EMBL" id="SHG30509.1"/>
    </source>
</evidence>
<dbReference type="NCBIfam" id="TIGR02867">
    <property type="entry name" value="spore_II_P"/>
    <property type="match status" value="1"/>
</dbReference>
<protein>
    <submittedName>
        <fullName evidence="2">Stage II sporulation protein P</fullName>
    </submittedName>
</protein>
<dbReference type="Pfam" id="PF07454">
    <property type="entry name" value="SpoIIP"/>
    <property type="match status" value="1"/>
</dbReference>
<dbReference type="Proteomes" id="UP000184089">
    <property type="component" value="Unassembled WGS sequence"/>
</dbReference>
<evidence type="ECO:0000313" key="1">
    <source>
        <dbReference type="EMBL" id="MZL70769.1"/>
    </source>
</evidence>
<sequence length="367" mass="39921">MARSRTRTPPKRRGPKKWKMGLAACTVVLAVCYANLGKILSLWQGLTAQNRAIVQSLEGGVPSEESGEGGAVLEKGESWTDFSALLPQTTAPADTPPEGTQKPEGAMPTEAVDLAVQSGVNYQSAYIKNKTSLSDGQIAELLGTGPGAKIQLGSDQPQVLIVHTHATESYEPYDLGYYDPDASSRNTDNAQNVTRVGEEIARQLNAAGIKTVQDKTQHDYPQYTGAYDRSRETIQSYLEKYPSIQVVLDVHRDAIQYSDGTRAKPTTVIDGKKAAQVMFIVGCNSDKTPIPNYEKNLRFAANLQSSLAQSYDDFMRPILFDYRFYNQDLAPACILIEVGGHGNSLGEAVYSGQLIGKGMAEYLKTLA</sequence>
<reference evidence="2" key="1">
    <citation type="submission" date="2016-11" db="EMBL/GenBank/DDBJ databases">
        <authorList>
            <person name="Varghese N."/>
            <person name="Submissions S."/>
        </authorList>
    </citation>
    <scope>NUCLEOTIDE SEQUENCE</scope>
    <source>
        <strain evidence="2">DSM 4029</strain>
    </source>
</reference>